<dbReference type="SMART" id="SM00877">
    <property type="entry name" value="BMC"/>
    <property type="match status" value="2"/>
</dbReference>
<dbReference type="Pfam" id="PF00936">
    <property type="entry name" value="BMC"/>
    <property type="match status" value="2"/>
</dbReference>
<dbReference type="Proteomes" id="UP000629265">
    <property type="component" value="Unassembled WGS sequence"/>
</dbReference>
<dbReference type="CDD" id="cd07048">
    <property type="entry name" value="BMC_PduB_repeat2"/>
    <property type="match status" value="1"/>
</dbReference>
<evidence type="ECO:0000313" key="25">
    <source>
        <dbReference type="Proteomes" id="UP000255201"/>
    </source>
</evidence>
<reference evidence="21 34" key="12">
    <citation type="submission" date="2019-11" db="EMBL/GenBank/DDBJ databases">
        <authorList>
            <person name="Haines EK M."/>
        </authorList>
    </citation>
    <scope>NUCLEOTIDE SEQUENCE [LARGE SCALE GENOMIC DNA]</scope>
    <source>
        <strain evidence="21">KR2729</strain>
    </source>
</reference>
<reference evidence="13 32" key="11">
    <citation type="submission" date="2019-10" db="EMBL/GenBank/DDBJ databases">
        <title>Comparative genomic analysis of antimicrobial resistant Escherichia coli of diverse origin.</title>
        <authorList>
            <person name="Ghatak S."/>
            <person name="Milton A.P."/>
            <person name="Rhetso K."/>
            <person name="Purkait D."/>
            <person name="Das S."/>
            <person name="Puro K.-U."/>
            <person name="Shakuntala I."/>
            <person name="Sen A."/>
            <person name="Sanjukta R."/>
            <person name="Priya G.B."/>
            <person name="Mawlong M."/>
            <person name="Lyngdoh V."/>
            <person name="Rynghang J."/>
            <person name="Mawphlang B.L."/>
        </authorList>
    </citation>
    <scope>NUCLEOTIDE SEQUENCE [LARGE SCALE GENOMIC DNA]</scope>
    <source>
        <strain evidence="13 32">SE161</strain>
    </source>
</reference>
<comment type="pathway">
    <text evidence="1">Amine and polyamine degradation; ethanolamine degradation.</text>
</comment>
<organism evidence="6">
    <name type="scientific">Escherichia coli</name>
    <dbReference type="NCBI Taxonomy" id="562"/>
    <lineage>
        <taxon>Bacteria</taxon>
        <taxon>Pseudomonadati</taxon>
        <taxon>Pseudomonadota</taxon>
        <taxon>Gammaproteobacteria</taxon>
        <taxon>Enterobacterales</taxon>
        <taxon>Enterobacteriaceae</taxon>
        <taxon>Escherichia</taxon>
    </lineage>
</organism>
<evidence type="ECO:0000313" key="20">
    <source>
        <dbReference type="EMBL" id="VFS33587.1"/>
    </source>
</evidence>
<evidence type="ECO:0000313" key="30">
    <source>
        <dbReference type="Proteomes" id="UP000438958"/>
    </source>
</evidence>
<evidence type="ECO:0000313" key="34">
    <source>
        <dbReference type="Proteomes" id="UP000629265"/>
    </source>
</evidence>
<reference evidence="22" key="15">
    <citation type="submission" date="2024-03" db="EMBL/GenBank/DDBJ databases">
        <title>Epithelial relay of microbial signals coordinates intestinal macrophage supported barrier repair.</title>
        <authorList>
            <person name="Tsai M.T."/>
        </authorList>
    </citation>
    <scope>NUCLEOTIDE SEQUENCE</scope>
    <source>
        <strain evidence="22">MS 21-1</strain>
    </source>
</reference>
<evidence type="ECO:0000313" key="22">
    <source>
        <dbReference type="EMBL" id="WWX71024.1"/>
    </source>
</evidence>
<dbReference type="InterPro" id="IPR044870">
    <property type="entry name" value="BMC_CP"/>
</dbReference>
<dbReference type="Proteomes" id="UP000846355">
    <property type="component" value="Unassembled WGS sequence"/>
</dbReference>
<dbReference type="Proteomes" id="UP000254647">
    <property type="component" value="Unassembled WGS sequence"/>
</dbReference>
<dbReference type="EMBL" id="CAADIS010000005">
    <property type="protein sequence ID" value="VFS33587.1"/>
    <property type="molecule type" value="Genomic_DNA"/>
</dbReference>
<dbReference type="EMBL" id="UFZL01000002">
    <property type="protein sequence ID" value="STE73586.1"/>
    <property type="molecule type" value="Genomic_DNA"/>
</dbReference>
<evidence type="ECO:0000313" key="31">
    <source>
        <dbReference type="Proteomes" id="UP000472856"/>
    </source>
</evidence>
<dbReference type="SMR" id="A0A061KKB5"/>
<dbReference type="OMA" id="SYACNKA"/>
<dbReference type="EMBL" id="CACRYR010000373">
    <property type="protein sequence ID" value="VZR46984.1"/>
    <property type="molecule type" value="Genomic_DNA"/>
</dbReference>
<reference evidence="23 24" key="4">
    <citation type="submission" date="2018-06" db="EMBL/GenBank/DDBJ databases">
        <authorList>
            <consortium name="Pathogen Informatics"/>
            <person name="Doyle S."/>
        </authorList>
    </citation>
    <scope>NUCLEOTIDE SEQUENCE [LARGE SCALE GENOMIC DNA]</scope>
    <source>
        <strain evidence="18 25">NCTC10764</strain>
        <strain evidence="17 24">NCTC10767</strain>
        <strain evidence="19 23">NCTC7927</strain>
    </source>
</reference>
<sequence>MRDNLVEQIISDVMNKQTDISPEAKTAANFAGCGITEFVGTALGHTIGLVIANVDNQLHEVMNIDKKYRSIGILGARTGAGPQIFAADEAIKATNSEIISIELARDTEGGGGHGCLIIFGASDVSDVRRAVEVALSEIERTMGDVYGSSAGHLEFQYTARASYALNKALGAPIGKSFGMTCASPAAIGLVIADAAAKSAVIDPVGYASPSQGTSFSNEVIFTFSGDSGAVRQAVIAAREVGLQLLSTLDPVEIKSTTTPYI</sequence>
<dbReference type="EMBL" id="UGAK01000003">
    <property type="protein sequence ID" value="STF96098.1"/>
    <property type="molecule type" value="Genomic_DNA"/>
</dbReference>
<evidence type="ECO:0000256" key="1">
    <source>
        <dbReference type="ARBA" id="ARBA00005095"/>
    </source>
</evidence>
<evidence type="ECO:0000313" key="19">
    <source>
        <dbReference type="EMBL" id="STF96098.1"/>
    </source>
</evidence>
<dbReference type="Proteomes" id="UP000255201">
    <property type="component" value="Unassembled WGS sequence"/>
</dbReference>
<evidence type="ECO:0000313" key="27">
    <source>
        <dbReference type="Proteomes" id="UP000284508"/>
    </source>
</evidence>
<reference evidence="9" key="14">
    <citation type="submission" date="2022-08" db="EMBL/GenBank/DDBJ databases">
        <title>Genome sequencing of human pathogens.</title>
        <authorList>
            <person name="Cao X."/>
        </authorList>
    </citation>
    <scope>NUCLEOTIDE SEQUENCE</scope>
    <source>
        <strain evidence="9">EC16126</strain>
    </source>
</reference>
<dbReference type="InterPro" id="IPR009193">
    <property type="entry name" value="EutL_PduB"/>
</dbReference>
<dbReference type="PIRSF" id="PIRSF012290">
    <property type="entry name" value="EutL_PduB"/>
    <property type="match status" value="1"/>
</dbReference>
<reference evidence="16 26" key="6">
    <citation type="submission" date="2018-11" db="EMBL/GenBank/DDBJ databases">
        <title>Enterobacteriaceae from Patient.</title>
        <authorList>
            <person name="Shen C."/>
            <person name="Yang Y."/>
            <person name="Tian G."/>
        </authorList>
    </citation>
    <scope>NUCLEOTIDE SEQUENCE [LARGE SCALE GENOMIC DNA]</scope>
    <source>
        <strain evidence="16 26">GBGD28</strain>
    </source>
</reference>
<evidence type="ECO:0000313" key="6">
    <source>
        <dbReference type="EMBL" id="HAJ0833238.1"/>
    </source>
</evidence>
<dbReference type="InterPro" id="IPR000249">
    <property type="entry name" value="BMC_dom"/>
</dbReference>
<evidence type="ECO:0000313" key="33">
    <source>
        <dbReference type="Proteomes" id="UP000528199"/>
    </source>
</evidence>
<evidence type="ECO:0000313" key="7">
    <source>
        <dbReference type="EMBL" id="HAJ0998488.1"/>
    </source>
</evidence>
<evidence type="ECO:0000313" key="21">
    <source>
        <dbReference type="EMBL" id="VZR46984.1"/>
    </source>
</evidence>
<dbReference type="Proteomes" id="UP000472856">
    <property type="component" value="Unassembled WGS sequence"/>
</dbReference>
<evidence type="ECO:0000313" key="5">
    <source>
        <dbReference type="EMBL" id="EFH0045732.1"/>
    </source>
</evidence>
<reference evidence="12 30" key="8">
    <citation type="journal article" date="2019" name="Nat. Med.">
        <title>A library of human gut bacterial isolates paired with longitudinal multiomics data enables mechanistic microbiome research.</title>
        <authorList>
            <person name="Poyet M."/>
            <person name="Groussin M."/>
            <person name="Gibbons S.M."/>
            <person name="Avila-Pacheco J."/>
            <person name="Jiang X."/>
            <person name="Kearney S.M."/>
            <person name="Perrotta A.R."/>
            <person name="Berdy B."/>
            <person name="Zhao S."/>
            <person name="Lieberman T.D."/>
            <person name="Swanson P.K."/>
            <person name="Smith M."/>
            <person name="Roesemann S."/>
            <person name="Alexander J.E."/>
            <person name="Rich S.A."/>
            <person name="Livny J."/>
            <person name="Vlamakis H."/>
            <person name="Clish C."/>
            <person name="Bullock K."/>
            <person name="Deik A."/>
            <person name="Scott J."/>
            <person name="Pierce K.A."/>
            <person name="Xavier R.J."/>
            <person name="Alm E.J."/>
        </authorList>
    </citation>
    <scope>NUCLEOTIDE SEQUENCE [LARGE SCALE GENOMIC DNA]</scope>
    <source>
        <strain evidence="12 30">BIOML-A382</strain>
    </source>
</reference>
<reference evidence="6" key="10">
    <citation type="submission" date="2019-09" db="EMBL/GenBank/DDBJ databases">
        <authorList>
            <consortium name="NCBI Pathogen Detection Project"/>
        </authorList>
    </citation>
    <scope>NUCLEOTIDE SEQUENCE</scope>
    <source>
        <strain evidence="7">EC00605</strain>
        <strain evidence="6">EC00618</strain>
        <strain evidence="8">EuSCAPE_DE065</strain>
    </source>
</reference>
<evidence type="ECO:0000313" key="9">
    <source>
        <dbReference type="EMBL" id="MDA4179348.1"/>
    </source>
</evidence>
<evidence type="ECO:0000313" key="11">
    <source>
        <dbReference type="EMBL" id="MQK24947.1"/>
    </source>
</evidence>
<evidence type="ECO:0000313" key="24">
    <source>
        <dbReference type="Proteomes" id="UP000254647"/>
    </source>
</evidence>
<dbReference type="CDD" id="cd07047">
    <property type="entry name" value="BMC_PduB_repeat1"/>
    <property type="match status" value="1"/>
</dbReference>
<dbReference type="EMBL" id="AASUOH010000049">
    <property type="protein sequence ID" value="EFH0045732.1"/>
    <property type="molecule type" value="Genomic_DNA"/>
</dbReference>
<reference evidence="14 31" key="13">
    <citation type="submission" date="2020-02" db="EMBL/GenBank/DDBJ databases">
        <title>WGS of Carbapenem-Resistant Enterobacteriaceae.</title>
        <authorList>
            <person name="Tokajian S."/>
            <person name="El Chaar M."/>
            <person name="El Khoury M."/>
        </authorList>
    </citation>
    <scope>NUCLEOTIDE SEQUENCE [LARGE SCALE GENOMIC DNA]</scope>
    <source>
        <strain evidence="14 31">ECM_75</strain>
    </source>
</reference>
<dbReference type="EMBL" id="JAAJRI010000013">
    <property type="protein sequence ID" value="NGE89860.1"/>
    <property type="molecule type" value="Genomic_DNA"/>
</dbReference>
<dbReference type="EMBL" id="WKUE01000050">
    <property type="protein sequence ID" value="MSI71452.1"/>
    <property type="molecule type" value="Genomic_DNA"/>
</dbReference>
<accession>A0A0J3WDI0</accession>
<dbReference type="Gene3D" id="3.30.70.1710">
    <property type="match status" value="2"/>
</dbReference>
<evidence type="ECO:0000313" key="10">
    <source>
        <dbReference type="EMBL" id="MJL96109.1"/>
    </source>
</evidence>
<reference evidence="15 27" key="1">
    <citation type="journal article" date="2018" name="BMC Microbiol.">
        <title>Genome sequencing of strains of the most prevalent clonal group of O1:K1:H7 Escherichia coli that causes neonatal meningitis in France.</title>
        <authorList>
            <person name="Geslain G."/>
            <person name="Birgy A."/>
            <person name="Adiba S."/>
            <person name="Magnan M."/>
            <person name="Courroux C."/>
            <person name="Levy C."/>
            <person name="Cohen R."/>
            <person name="Bidet P."/>
            <person name="Bonacorsi S."/>
        </authorList>
    </citation>
    <scope>NUCLEOTIDE SEQUENCE [LARGE SCALE GENOMIC DNA]</scope>
    <source>
        <strain evidence="15 27">S308</strain>
    </source>
</reference>
<feature type="domain" description="BMC circularly permuted" evidence="4">
    <location>
        <begin position="37"/>
        <end position="148"/>
    </location>
</feature>
<evidence type="ECO:0000256" key="2">
    <source>
        <dbReference type="ARBA" id="ARBA00024322"/>
    </source>
</evidence>
<dbReference type="GO" id="GO:0046336">
    <property type="term" value="P:ethanolamine catabolic process"/>
    <property type="evidence" value="ECO:0007669"/>
    <property type="project" value="UniProtKB-UniPathway"/>
</dbReference>
<reference evidence="10" key="3">
    <citation type="submission" date="2018-06" db="EMBL/GenBank/DDBJ databases">
        <authorList>
            <person name="Ashton P.M."/>
            <person name="Dallman T."/>
            <person name="Nair S."/>
            <person name="De Pinna E."/>
            <person name="Peters T."/>
            <person name="Grant K."/>
        </authorList>
    </citation>
    <scope>NUCLEOTIDE SEQUENCE [LARGE SCALE GENOMIC DNA]</scope>
    <source>
        <strain evidence="10">462023</strain>
    </source>
</reference>
<keyword evidence="3" id="KW-1283">Bacterial microcompartment</keyword>
<dbReference type="GO" id="GO:0005198">
    <property type="term" value="F:structural molecule activity"/>
    <property type="evidence" value="ECO:0007669"/>
    <property type="project" value="InterPro"/>
</dbReference>
<gene>
    <name evidence="6" type="primary">pduB</name>
    <name evidence="17" type="synonym">eutL_1</name>
    <name evidence="18" type="synonym">eutL_2</name>
    <name evidence="9" type="synonym">grpI</name>
    <name evidence="5" type="ORF">BKL28_004603</name>
    <name evidence="15" type="ORF">D3C88_30990</name>
    <name evidence="10" type="ORF">DNX30_25960</name>
    <name evidence="16" type="ORF">EIA08_24785</name>
    <name evidence="11" type="ORF">EIZ93_11585</name>
    <name evidence="13" type="ORF">F9B07_07050</name>
    <name evidence="14" type="ORF">G5603_16925</name>
    <name evidence="12" type="ORF">GKF66_22135</name>
    <name evidence="6" type="ORF">HL563_05715</name>
    <name evidence="7" type="ORF">HL601_23330</name>
    <name evidence="8" type="ORF">HMV95_21400</name>
    <name evidence="21" type="ORF">IDONEFKE_01289</name>
    <name evidence="18" type="ORF">NCTC10764_04345</name>
    <name evidence="17" type="ORF">NCTC10767_02056</name>
    <name evidence="19" type="ORF">NCTC7927_05062</name>
    <name evidence="20" type="ORF">NCTC9001_04761</name>
    <name evidence="9" type="ORF">NY836_18580</name>
    <name evidence="22" type="ORF">V9Z47_23695</name>
</gene>
<evidence type="ECO:0000313" key="8">
    <source>
        <dbReference type="EMBL" id="HAJ5960789.1"/>
    </source>
</evidence>
<evidence type="ECO:0000313" key="13">
    <source>
        <dbReference type="EMBL" id="MTE88594.1"/>
    </source>
</evidence>
<evidence type="ECO:0000313" key="15">
    <source>
        <dbReference type="EMBL" id="RIB38099.1"/>
    </source>
</evidence>
<dbReference type="GO" id="GO:0031469">
    <property type="term" value="C:bacterial microcompartment"/>
    <property type="evidence" value="ECO:0007669"/>
    <property type="project" value="UniProtKB-SubCell"/>
</dbReference>
<dbReference type="Proteomes" id="UP000885382">
    <property type="component" value="Unassembled WGS sequence"/>
</dbReference>
<reference evidence="5 33" key="5">
    <citation type="submission" date="2018-08" db="EMBL/GenBank/DDBJ databases">
        <authorList>
            <consortium name="PulseNet: The National Subtyping Network for Foodborne Disease Surveillance"/>
            <person name="Tarr C.L."/>
            <person name="Trees E."/>
            <person name="Katz L.S."/>
            <person name="Carleton-Romer H.A."/>
            <person name="Stroika S."/>
            <person name="Kucerova Z."/>
            <person name="Roache K.F."/>
            <person name="Sabol A.L."/>
            <person name="Besser J."/>
            <person name="Gerner-Smidt P."/>
        </authorList>
    </citation>
    <scope>NUCLEOTIDE SEQUENCE [LARGE SCALE GENOMIC DNA]</scope>
    <source>
        <strain evidence="5 33">PNUSAE004760</strain>
    </source>
</reference>
<dbReference type="EMBL" id="DABGZR010000049">
    <property type="protein sequence ID" value="HAJ0998488.1"/>
    <property type="molecule type" value="Genomic_DNA"/>
</dbReference>
<dbReference type="EMBL" id="RTJF01000053">
    <property type="protein sequence ID" value="MJL96109.1"/>
    <property type="molecule type" value="Genomic_DNA"/>
</dbReference>
<dbReference type="UniPathway" id="UPA00560"/>
<evidence type="ECO:0000313" key="12">
    <source>
        <dbReference type="EMBL" id="MSI71452.1"/>
    </source>
</evidence>
<reference evidence="11 28" key="7">
    <citation type="journal article" date="2019" name="Environ. Health Perspect.">
        <title>Inter-host Transmission of Carbapenemase-Producing Escherichia coli among Humans and Backyard Animals.</title>
        <authorList>
            <person name="Li J."/>
            <person name="Bi Z."/>
            <person name="Ma S."/>
            <person name="Chen B."/>
            <person name="Cai C."/>
            <person name="He J."/>
            <person name="Schwarz S."/>
            <person name="Sun C."/>
            <person name="Zhou Y."/>
            <person name="Yin J."/>
            <person name="Hulth A."/>
            <person name="Wang Y."/>
            <person name="Shen Z."/>
            <person name="Wang S."/>
            <person name="Wu C."/>
            <person name="Nilsson L.E."/>
            <person name="Walsh T.R."/>
            <person name="Borjesson S."/>
            <person name="Shen J."/>
            <person name="Sun Q."/>
            <person name="Wang Y."/>
        </authorList>
    </citation>
    <scope>NUCLEOTIDE SEQUENCE [LARGE SCALE GENOMIC DNA]</scope>
    <source>
        <strain evidence="11 28">A016f</strain>
    </source>
</reference>
<evidence type="ECO:0000256" key="3">
    <source>
        <dbReference type="ARBA" id="ARBA00024446"/>
    </source>
</evidence>
<evidence type="ECO:0000313" key="23">
    <source>
        <dbReference type="Proteomes" id="UP000254043"/>
    </source>
</evidence>
<dbReference type="Proteomes" id="UP000284508">
    <property type="component" value="Unassembled WGS sequence"/>
</dbReference>
<dbReference type="Proteomes" id="UP000372890">
    <property type="component" value="Unassembled WGS sequence"/>
</dbReference>
<dbReference type="EMBL" id="WCEW01000006">
    <property type="protein sequence ID" value="MTE88594.1"/>
    <property type="molecule type" value="Genomic_DNA"/>
</dbReference>
<dbReference type="InterPro" id="IPR037233">
    <property type="entry name" value="CcmK-like_sf"/>
</dbReference>
<reference evidence="6" key="2">
    <citation type="journal article" date="2018" name="Genome Biol.">
        <title>SKESA: strategic k-mer extension for scrupulous assemblies.</title>
        <authorList>
            <person name="Souvorov A."/>
            <person name="Agarwala R."/>
            <person name="Lipman D.J."/>
        </authorList>
    </citation>
    <scope>NUCLEOTIDE SEQUENCE [LARGE SCALE GENOMIC DNA]</scope>
    <source>
        <strain evidence="7">EC00605</strain>
        <strain evidence="6">EC00618</strain>
        <strain evidence="8">EuSCAPE_DE065</strain>
    </source>
</reference>
<evidence type="ECO:0000313" key="16">
    <source>
        <dbReference type="EMBL" id="RRD71329.1"/>
    </source>
</evidence>
<dbReference type="EMBL" id="QXHA01001870">
    <property type="protein sequence ID" value="RIB38099.1"/>
    <property type="molecule type" value="Genomic_DNA"/>
</dbReference>
<evidence type="ECO:0000313" key="28">
    <source>
        <dbReference type="Proteomes" id="UP000359125"/>
    </source>
</evidence>
<dbReference type="NCBIfam" id="NF011944">
    <property type="entry name" value="PRK15415.1"/>
    <property type="match status" value="1"/>
</dbReference>
<evidence type="ECO:0000313" key="26">
    <source>
        <dbReference type="Proteomes" id="UP000271008"/>
    </source>
</evidence>
<evidence type="ECO:0000313" key="29">
    <source>
        <dbReference type="Proteomes" id="UP000372890"/>
    </source>
</evidence>
<evidence type="ECO:0000313" key="18">
    <source>
        <dbReference type="EMBL" id="STE73586.1"/>
    </source>
</evidence>
<dbReference type="EMBL" id="JANWOR010000586">
    <property type="protein sequence ID" value="MDA4179348.1"/>
    <property type="molecule type" value="Genomic_DNA"/>
</dbReference>
<dbReference type="NCBIfam" id="TIGR04501">
    <property type="entry name" value="microcomp_PduB"/>
    <property type="match status" value="1"/>
</dbReference>
<evidence type="ECO:0000259" key="4">
    <source>
        <dbReference type="PROSITE" id="PS51931"/>
    </source>
</evidence>
<protein>
    <submittedName>
        <fullName evidence="9">Propanediol utilization microcompartment protein GrpI</fullName>
    </submittedName>
    <submittedName>
        <fullName evidence="6">Propanediol utilization microcompartment protein PduB</fullName>
    </submittedName>
    <submittedName>
        <fullName evidence="17 21">Propanediol utilization protein</fullName>
    </submittedName>
</protein>
<dbReference type="RefSeq" id="WP_001205499.1">
    <property type="nucleotide sequence ID" value="NZ_AP019189.1"/>
</dbReference>
<evidence type="ECO:0000313" key="32">
    <source>
        <dbReference type="Proteomes" id="UP000486847"/>
    </source>
</evidence>
<dbReference type="Proteomes" id="UP000359125">
    <property type="component" value="Unassembled WGS sequence"/>
</dbReference>
<comment type="subcellular location">
    <subcellularLocation>
        <location evidence="2">Bacterial microcompartment</location>
    </subcellularLocation>
</comment>
<dbReference type="InterPro" id="IPR030984">
    <property type="entry name" value="PduB"/>
</dbReference>
<dbReference type="SUPFAM" id="SSF143414">
    <property type="entry name" value="CcmK-like"/>
    <property type="match status" value="2"/>
</dbReference>
<evidence type="ECO:0000313" key="14">
    <source>
        <dbReference type="EMBL" id="NGE89860.1"/>
    </source>
</evidence>
<dbReference type="Proteomes" id="UP000254043">
    <property type="component" value="Unassembled WGS sequence"/>
</dbReference>
<dbReference type="EMBL" id="DABHXT010000048">
    <property type="protein sequence ID" value="HAJ5960789.1"/>
    <property type="molecule type" value="Genomic_DNA"/>
</dbReference>
<dbReference type="PROSITE" id="PS51931">
    <property type="entry name" value="BMC_CP"/>
    <property type="match status" value="1"/>
</dbReference>
<dbReference type="Proteomes" id="UP000271008">
    <property type="component" value="Unassembled WGS sequence"/>
</dbReference>
<dbReference type="Proteomes" id="UP000438958">
    <property type="component" value="Unassembled WGS sequence"/>
</dbReference>
<evidence type="ECO:0000313" key="17">
    <source>
        <dbReference type="EMBL" id="STC79962.1"/>
    </source>
</evidence>
<dbReference type="AlphaFoldDB" id="A0A061KKB5"/>
<dbReference type="Proteomes" id="UP001383096">
    <property type="component" value="Chromosome"/>
</dbReference>
<dbReference type="Proteomes" id="UP000486847">
    <property type="component" value="Unassembled WGS sequence"/>
</dbReference>
<dbReference type="EMBL" id="CP146670">
    <property type="protein sequence ID" value="WWX71024.1"/>
    <property type="molecule type" value="Genomic_DNA"/>
</dbReference>
<reference evidence="20 29" key="9">
    <citation type="submission" date="2019-03" db="EMBL/GenBank/DDBJ databases">
        <authorList>
            <consortium name="Pathogen Informatics"/>
        </authorList>
    </citation>
    <scope>NUCLEOTIDE SEQUENCE [LARGE SCALE GENOMIC DNA]</scope>
    <source>
        <strain evidence="20 29">NCTC9001</strain>
    </source>
</reference>
<dbReference type="EMBL" id="DABGYN010000004">
    <property type="protein sequence ID" value="HAJ0833238.1"/>
    <property type="molecule type" value="Genomic_DNA"/>
</dbReference>
<proteinExistence type="predicted"/>
<dbReference type="Proteomes" id="UP001211064">
    <property type="component" value="Unassembled WGS sequence"/>
</dbReference>
<name>A0A061KKB5_ECOLX</name>
<dbReference type="EMBL" id="RYCF01000030">
    <property type="protein sequence ID" value="MQK24947.1"/>
    <property type="molecule type" value="Genomic_DNA"/>
</dbReference>
<accession>A0A061KKB5</accession>
<dbReference type="EMBL" id="UFXW01000004">
    <property type="protein sequence ID" value="STC79962.1"/>
    <property type="molecule type" value="Genomic_DNA"/>
</dbReference>
<dbReference type="Proteomes" id="UP000528199">
    <property type="component" value="Unassembled WGS sequence"/>
</dbReference>
<dbReference type="EMBL" id="RQTU01000049">
    <property type="protein sequence ID" value="RRD71329.1"/>
    <property type="molecule type" value="Genomic_DNA"/>
</dbReference>